<dbReference type="InterPro" id="IPR001173">
    <property type="entry name" value="Glyco_trans_2-like"/>
</dbReference>
<organism evidence="5 6">
    <name type="scientific">Psychroflexus longus</name>
    <dbReference type="NCBI Taxonomy" id="2873596"/>
    <lineage>
        <taxon>Bacteria</taxon>
        <taxon>Pseudomonadati</taxon>
        <taxon>Bacteroidota</taxon>
        <taxon>Flavobacteriia</taxon>
        <taxon>Flavobacteriales</taxon>
        <taxon>Flavobacteriaceae</taxon>
        <taxon>Psychroflexus</taxon>
    </lineage>
</organism>
<reference evidence="6" key="1">
    <citation type="submission" date="2023-07" db="EMBL/GenBank/DDBJ databases">
        <title>Novel species isolated from saline lakes on Tibetan Plateau.</title>
        <authorList>
            <person name="Lu H."/>
        </authorList>
    </citation>
    <scope>NUCLEOTIDE SEQUENCE [LARGE SCALE GENOMIC DNA]</scope>
    <source>
        <strain evidence="6">CAK8W</strain>
    </source>
</reference>
<evidence type="ECO:0000256" key="2">
    <source>
        <dbReference type="ARBA" id="ARBA00022676"/>
    </source>
</evidence>
<gene>
    <name evidence="5" type="ORF">LB452_02150</name>
</gene>
<dbReference type="Pfam" id="PF00535">
    <property type="entry name" value="Glycos_transf_2"/>
    <property type="match status" value="1"/>
</dbReference>
<sequence length="305" mass="35082">MKTAIILLNFNSYQDTFECVESILESNESNYQIYIVDNASQDDSLTRLNNNFQEVNKVSFLTSKENLGFSGGCNVGINEALKQGFEYVLLLNNDTIVTDSFLSEMISIARKDTKVGIVGGKTLFNDDRKSIWDAGGYICQKTYRGIRRRENHANIDSVNEVGFITCCLALVKAEVFKNIGLLPEAYFFGSEEWEFSLRAQRNGFKLIYAPKSIIYHKVGRSHDHTSAKMLYNTYRNRILFVKRNFSKSTYNSFMYKFLGLKLAQKLLNIGQLKPFPFKQALFILKETLKDSRKYNKVTKAHWAKF</sequence>
<accession>A0ABS7XFJ6</accession>
<dbReference type="PANTHER" id="PTHR43179:SF12">
    <property type="entry name" value="GALACTOFURANOSYLTRANSFERASE GLFT2"/>
    <property type="match status" value="1"/>
</dbReference>
<evidence type="ECO:0000313" key="5">
    <source>
        <dbReference type="EMBL" id="MBZ9777713.1"/>
    </source>
</evidence>
<evidence type="ECO:0000259" key="4">
    <source>
        <dbReference type="Pfam" id="PF00535"/>
    </source>
</evidence>
<dbReference type="EMBL" id="JAIQZE010000001">
    <property type="protein sequence ID" value="MBZ9777713.1"/>
    <property type="molecule type" value="Genomic_DNA"/>
</dbReference>
<dbReference type="PANTHER" id="PTHR43179">
    <property type="entry name" value="RHAMNOSYLTRANSFERASE WBBL"/>
    <property type="match status" value="1"/>
</dbReference>
<dbReference type="Proteomes" id="UP001199314">
    <property type="component" value="Unassembled WGS sequence"/>
</dbReference>
<keyword evidence="2" id="KW-0328">Glycosyltransferase</keyword>
<keyword evidence="3" id="KW-0808">Transferase</keyword>
<name>A0ABS7XFJ6_9FLAO</name>
<protein>
    <submittedName>
        <fullName evidence="5">Glycosyltransferase family 2 protein</fullName>
    </submittedName>
</protein>
<dbReference type="Gene3D" id="3.90.550.10">
    <property type="entry name" value="Spore Coat Polysaccharide Biosynthesis Protein SpsA, Chain A"/>
    <property type="match status" value="1"/>
</dbReference>
<feature type="domain" description="Glycosyltransferase 2-like" evidence="4">
    <location>
        <begin position="5"/>
        <end position="179"/>
    </location>
</feature>
<evidence type="ECO:0000256" key="1">
    <source>
        <dbReference type="ARBA" id="ARBA00006739"/>
    </source>
</evidence>
<dbReference type="RefSeq" id="WP_224460075.1">
    <property type="nucleotide sequence ID" value="NZ_JAIQZE010000001.1"/>
</dbReference>
<proteinExistence type="inferred from homology"/>
<evidence type="ECO:0000313" key="6">
    <source>
        <dbReference type="Proteomes" id="UP001199314"/>
    </source>
</evidence>
<dbReference type="InterPro" id="IPR029044">
    <property type="entry name" value="Nucleotide-diphossugar_trans"/>
</dbReference>
<keyword evidence="6" id="KW-1185">Reference proteome</keyword>
<comment type="similarity">
    <text evidence="1">Belongs to the glycosyltransferase 2 family.</text>
</comment>
<evidence type="ECO:0000256" key="3">
    <source>
        <dbReference type="ARBA" id="ARBA00022679"/>
    </source>
</evidence>
<comment type="caution">
    <text evidence="5">The sequence shown here is derived from an EMBL/GenBank/DDBJ whole genome shotgun (WGS) entry which is preliminary data.</text>
</comment>
<dbReference type="CDD" id="cd04186">
    <property type="entry name" value="GT_2_like_c"/>
    <property type="match status" value="1"/>
</dbReference>
<dbReference type="SUPFAM" id="SSF53448">
    <property type="entry name" value="Nucleotide-diphospho-sugar transferases"/>
    <property type="match status" value="1"/>
</dbReference>